<dbReference type="PANTHER" id="PTHR48057:SF29">
    <property type="entry name" value="OS02G0609900 PROTEIN"/>
    <property type="match status" value="1"/>
</dbReference>
<dbReference type="InterPro" id="IPR032675">
    <property type="entry name" value="LRR_dom_sf"/>
</dbReference>
<dbReference type="InterPro" id="IPR052595">
    <property type="entry name" value="LRRC69/RLP"/>
</dbReference>
<sequence>MGKCLVTKLSGSVNTDKLLKLGEMRIEFNSVSAPSNKTQGITLQSAKPITLKIVGNGYFTDKTLTENKGKTLSILPNSLKYIYASNGDFYISIPDKYSLTILSLFAEESGSDNSVKNKTVYLDQIEYSTLLTTLRISSENIIGDIDSLKNLTSLTALNMSNLKNINGDIDSLKNLSSLQLWQMSGSNVTGDIASLKALTSLRTLMTSNLRGDVSALKPLTSLVTLWLKNGSFYGNLAALSPVLSFISFQTNTGKPSTLTWSERPSTSCIMSIEGQPKMDNIDKMLQDQAKCQTPSTAPSVKIIDVIGTRTSASDAAVQTLQSKGYTVSITPA</sequence>
<organism evidence="1">
    <name type="scientific">CrAss-like virus sp. ctcfK29</name>
    <dbReference type="NCBI Taxonomy" id="2826827"/>
    <lineage>
        <taxon>Viruses</taxon>
        <taxon>Duplodnaviria</taxon>
        <taxon>Heunggongvirae</taxon>
        <taxon>Uroviricota</taxon>
        <taxon>Caudoviricetes</taxon>
        <taxon>Crassvirales</taxon>
    </lineage>
</organism>
<dbReference type="EMBL" id="BK014916">
    <property type="protein sequence ID" value="DAD82346.1"/>
    <property type="molecule type" value="Genomic_DNA"/>
</dbReference>
<proteinExistence type="predicted"/>
<protein>
    <submittedName>
        <fullName evidence="1">Internalin K rich repeat protein</fullName>
    </submittedName>
</protein>
<evidence type="ECO:0000313" key="1">
    <source>
        <dbReference type="EMBL" id="DAD82346.1"/>
    </source>
</evidence>
<dbReference type="SUPFAM" id="SSF52058">
    <property type="entry name" value="L domain-like"/>
    <property type="match status" value="1"/>
</dbReference>
<dbReference type="PANTHER" id="PTHR48057">
    <property type="entry name" value="LEUCINE-RICH REPEAT SERINE/THREONINE-PROTEIN KINASE 1"/>
    <property type="match status" value="1"/>
</dbReference>
<dbReference type="Gene3D" id="3.80.10.10">
    <property type="entry name" value="Ribonuclease Inhibitor"/>
    <property type="match status" value="1"/>
</dbReference>
<reference evidence="1" key="1">
    <citation type="journal article" date="2021" name="Proc. Natl. Acad. Sci. U.S.A.">
        <title>A Catalog of Tens of Thousands of Viruses from Human Metagenomes Reveals Hidden Associations with Chronic Diseases.</title>
        <authorList>
            <person name="Tisza M.J."/>
            <person name="Buck C.B."/>
        </authorList>
    </citation>
    <scope>NUCLEOTIDE SEQUENCE</scope>
    <source>
        <strain evidence="1">CtcfK29</strain>
    </source>
</reference>
<accession>A0A8S5MJD7</accession>
<name>A0A8S5MJD7_9CAUD</name>